<reference evidence="1" key="1">
    <citation type="journal article" date="2023" name="Science">
        <title>Genome structures resolve the early diversification of teleost fishes.</title>
        <authorList>
            <person name="Parey E."/>
            <person name="Louis A."/>
            <person name="Montfort J."/>
            <person name="Bouchez O."/>
            <person name="Roques C."/>
            <person name="Iampietro C."/>
            <person name="Lluch J."/>
            <person name="Castinel A."/>
            <person name="Donnadieu C."/>
            <person name="Desvignes T."/>
            <person name="Floi Bucao C."/>
            <person name="Jouanno E."/>
            <person name="Wen M."/>
            <person name="Mejri S."/>
            <person name="Dirks R."/>
            <person name="Jansen H."/>
            <person name="Henkel C."/>
            <person name="Chen W.J."/>
            <person name="Zahm M."/>
            <person name="Cabau C."/>
            <person name="Klopp C."/>
            <person name="Thompson A.W."/>
            <person name="Robinson-Rechavi M."/>
            <person name="Braasch I."/>
            <person name="Lecointre G."/>
            <person name="Bobe J."/>
            <person name="Postlethwait J.H."/>
            <person name="Berthelot C."/>
            <person name="Roest Crollius H."/>
            <person name="Guiguen Y."/>
        </authorList>
    </citation>
    <scope>NUCLEOTIDE SEQUENCE</scope>
    <source>
        <strain evidence="1">WJC10195</strain>
    </source>
</reference>
<gene>
    <name evidence="1" type="ORF">SKAU_G00350990</name>
</gene>
<organism evidence="1 2">
    <name type="scientific">Synaphobranchus kaupii</name>
    <name type="common">Kaup's arrowtooth eel</name>
    <dbReference type="NCBI Taxonomy" id="118154"/>
    <lineage>
        <taxon>Eukaryota</taxon>
        <taxon>Metazoa</taxon>
        <taxon>Chordata</taxon>
        <taxon>Craniata</taxon>
        <taxon>Vertebrata</taxon>
        <taxon>Euteleostomi</taxon>
        <taxon>Actinopterygii</taxon>
        <taxon>Neopterygii</taxon>
        <taxon>Teleostei</taxon>
        <taxon>Anguilliformes</taxon>
        <taxon>Synaphobranchidae</taxon>
        <taxon>Synaphobranchus</taxon>
    </lineage>
</organism>
<keyword evidence="2" id="KW-1185">Reference proteome</keyword>
<dbReference type="EMBL" id="JAINUF010000016">
    <property type="protein sequence ID" value="KAJ8340466.1"/>
    <property type="molecule type" value="Genomic_DNA"/>
</dbReference>
<protein>
    <submittedName>
        <fullName evidence="1">Uncharacterized protein</fullName>
    </submittedName>
</protein>
<dbReference type="AlphaFoldDB" id="A0A9Q1EKC9"/>
<dbReference type="Proteomes" id="UP001152622">
    <property type="component" value="Chromosome 16"/>
</dbReference>
<proteinExistence type="predicted"/>
<evidence type="ECO:0000313" key="1">
    <source>
        <dbReference type="EMBL" id="KAJ8340466.1"/>
    </source>
</evidence>
<sequence>MNRGAVYKETRTAISGRLGGTGAWKGGSYRSRCAIAFPSTNAYQDVSLRVCEGDMNPEQLSGAIREGVAERSKLVRLERQGKATVHIRLQPRGGRSEGLTGPATRAQLASHRASHLPSPGGCWLTGQHCGTAPPPSL</sequence>
<name>A0A9Q1EKC9_SYNKA</name>
<evidence type="ECO:0000313" key="2">
    <source>
        <dbReference type="Proteomes" id="UP001152622"/>
    </source>
</evidence>
<accession>A0A9Q1EKC9</accession>
<comment type="caution">
    <text evidence="1">The sequence shown here is derived from an EMBL/GenBank/DDBJ whole genome shotgun (WGS) entry which is preliminary data.</text>
</comment>